<dbReference type="AlphaFoldDB" id="A0AAN7QAR2"/>
<dbReference type="InterPro" id="IPR005491">
    <property type="entry name" value="ENT_dom"/>
</dbReference>
<organism evidence="5 6">
    <name type="scientific">Trapa natans</name>
    <name type="common">Water chestnut</name>
    <dbReference type="NCBI Taxonomy" id="22666"/>
    <lineage>
        <taxon>Eukaryota</taxon>
        <taxon>Viridiplantae</taxon>
        <taxon>Streptophyta</taxon>
        <taxon>Embryophyta</taxon>
        <taxon>Tracheophyta</taxon>
        <taxon>Spermatophyta</taxon>
        <taxon>Magnoliopsida</taxon>
        <taxon>eudicotyledons</taxon>
        <taxon>Gunneridae</taxon>
        <taxon>Pentapetalae</taxon>
        <taxon>rosids</taxon>
        <taxon>malvids</taxon>
        <taxon>Myrtales</taxon>
        <taxon>Lythraceae</taxon>
        <taxon>Trapa</taxon>
    </lineage>
</organism>
<dbReference type="Proteomes" id="UP001346149">
    <property type="component" value="Unassembled WGS sequence"/>
</dbReference>
<evidence type="ECO:0000259" key="4">
    <source>
        <dbReference type="PROSITE" id="PS51138"/>
    </source>
</evidence>
<dbReference type="SUPFAM" id="SSF158639">
    <property type="entry name" value="ENT-like"/>
    <property type="match status" value="1"/>
</dbReference>
<feature type="compositionally biased region" description="Polar residues" evidence="3">
    <location>
        <begin position="121"/>
        <end position="137"/>
    </location>
</feature>
<evidence type="ECO:0000313" key="6">
    <source>
        <dbReference type="Proteomes" id="UP001346149"/>
    </source>
</evidence>
<dbReference type="PANTHER" id="PTHR33432">
    <property type="entry name" value="PROTEIN EMSY-LIKE 4"/>
    <property type="match status" value="1"/>
</dbReference>
<feature type="region of interest" description="Disordered" evidence="3">
    <location>
        <begin position="403"/>
        <end position="422"/>
    </location>
</feature>
<proteinExistence type="predicted"/>
<dbReference type="PANTHER" id="PTHR33432:SF27">
    <property type="entry name" value="PROTEIN EMSY-LIKE 3"/>
    <property type="match status" value="1"/>
</dbReference>
<protein>
    <recommendedName>
        <fullName evidence="4">ENT domain-containing protein</fullName>
    </recommendedName>
</protein>
<dbReference type="CDD" id="cd14279">
    <property type="entry name" value="CUE"/>
    <property type="match status" value="1"/>
</dbReference>
<feature type="domain" description="ENT" evidence="4">
    <location>
        <begin position="44"/>
        <end position="131"/>
    </location>
</feature>
<feature type="compositionally biased region" description="Basic residues" evidence="3">
    <location>
        <begin position="14"/>
        <end position="23"/>
    </location>
</feature>
<comment type="caution">
    <text evidence="5">The sequence shown here is derived from an EMBL/GenBank/DDBJ whole genome shotgun (WGS) entry which is preliminary data.</text>
</comment>
<dbReference type="GO" id="GO:0005634">
    <property type="term" value="C:nucleus"/>
    <property type="evidence" value="ECO:0007669"/>
    <property type="project" value="UniProtKB-SubCell"/>
</dbReference>
<dbReference type="Pfam" id="PF03735">
    <property type="entry name" value="ENT"/>
    <property type="match status" value="1"/>
</dbReference>
<dbReference type="SUPFAM" id="SSF63748">
    <property type="entry name" value="Tudor/PWWP/MBT"/>
    <property type="match status" value="1"/>
</dbReference>
<gene>
    <name evidence="5" type="ORF">SAY86_008207</name>
</gene>
<keyword evidence="2" id="KW-0539">Nucleus</keyword>
<dbReference type="EMBL" id="JAXQNO010000024">
    <property type="protein sequence ID" value="KAK4762439.1"/>
    <property type="molecule type" value="Genomic_DNA"/>
</dbReference>
<dbReference type="InterPro" id="IPR036142">
    <property type="entry name" value="ENT_dom-like_sf"/>
</dbReference>
<evidence type="ECO:0000313" key="5">
    <source>
        <dbReference type="EMBL" id="KAK4762439.1"/>
    </source>
</evidence>
<accession>A0AAN7QAR2</accession>
<evidence type="ECO:0000256" key="3">
    <source>
        <dbReference type="SAM" id="MobiDB-lite"/>
    </source>
</evidence>
<dbReference type="SMART" id="SM01191">
    <property type="entry name" value="ENT"/>
    <property type="match status" value="1"/>
</dbReference>
<dbReference type="Gene3D" id="1.10.1240.40">
    <property type="entry name" value="ENT domain"/>
    <property type="match status" value="1"/>
</dbReference>
<dbReference type="PROSITE" id="PS51138">
    <property type="entry name" value="ENT"/>
    <property type="match status" value="1"/>
</dbReference>
<sequence length="422" mass="47183">MTSGADGDPPSRQNRFRKCRRQSAGKGKSAVSDVGALPRVHSDKETQIHDMELEAYYYVIRAFKAKSESISWEQEGLFSDLRKELNVSVEEHRMMLSRVDGDGMVNRIREWRKASGHEQGLPSTSNPFKGTDSSPIISASRKKKETKQRMASLSSIMLRCDLASTSKNMNLKYVSSIFMESYVNYFIHPSITRESVKFYVFFMTASWSLQYPSAGVIGRPHEKSSLGAYTASASDSAAKLESLIGKKVGIRWPCDDKFYEATINYYDPAKGLHELVYDIRTEKERRQWINIKEISPEDIKLEGEHHGVSLKVGLPIPGQAQGPKNRLVYSGNPGGMEHQPMTASSPLHLGLSRKGLGNIEILQTDILVGKLEKLLSMKHPNPEVIEEAKRVLKKHEEDLEEAIARLGDVSDDASADGARDPP</sequence>
<evidence type="ECO:0000256" key="2">
    <source>
        <dbReference type="ARBA" id="ARBA00023242"/>
    </source>
</evidence>
<reference evidence="5 6" key="1">
    <citation type="journal article" date="2023" name="Hortic Res">
        <title>Pangenome of water caltrop reveals structural variations and asymmetric subgenome divergence after allopolyploidization.</title>
        <authorList>
            <person name="Zhang X."/>
            <person name="Chen Y."/>
            <person name="Wang L."/>
            <person name="Yuan Y."/>
            <person name="Fang M."/>
            <person name="Shi L."/>
            <person name="Lu R."/>
            <person name="Comes H.P."/>
            <person name="Ma Y."/>
            <person name="Chen Y."/>
            <person name="Huang G."/>
            <person name="Zhou Y."/>
            <person name="Zheng Z."/>
            <person name="Qiu Y."/>
        </authorList>
    </citation>
    <scope>NUCLEOTIDE SEQUENCE [LARGE SCALE GENOMIC DNA]</scope>
    <source>
        <strain evidence="5">F231</strain>
    </source>
</reference>
<feature type="region of interest" description="Disordered" evidence="3">
    <location>
        <begin position="114"/>
        <end position="146"/>
    </location>
</feature>
<dbReference type="InterPro" id="IPR033485">
    <property type="entry name" value="EMSY-LIKE_plant"/>
</dbReference>
<keyword evidence="6" id="KW-1185">Reference proteome</keyword>
<feature type="region of interest" description="Disordered" evidence="3">
    <location>
        <begin position="1"/>
        <end position="35"/>
    </location>
</feature>
<name>A0AAN7QAR2_TRANT</name>
<dbReference type="GO" id="GO:0050832">
    <property type="term" value="P:defense response to fungus"/>
    <property type="evidence" value="ECO:0007669"/>
    <property type="project" value="InterPro"/>
</dbReference>
<dbReference type="CDD" id="cd20404">
    <property type="entry name" value="Tudor_Agenet_AtEML-like"/>
    <property type="match status" value="1"/>
</dbReference>
<comment type="subcellular location">
    <subcellularLocation>
        <location evidence="1">Nucleus</location>
    </subcellularLocation>
</comment>
<evidence type="ECO:0000256" key="1">
    <source>
        <dbReference type="ARBA" id="ARBA00004123"/>
    </source>
</evidence>